<dbReference type="Proteomes" id="UP001497444">
    <property type="component" value="Chromosome 7"/>
</dbReference>
<evidence type="ECO:0000313" key="1">
    <source>
        <dbReference type="EMBL" id="CAK9276440.1"/>
    </source>
</evidence>
<gene>
    <name evidence="1" type="ORF">CSSPJE1EN1_LOCUS21918</name>
</gene>
<sequence length="117" mass="13440">MFFRPQSGTVLLLNSSRLSHYMAIVLNLGHCQYGCALYVRQSTRTTYVRKQDRIKQMGDMLDFVMRQANVACRREITTPFPADSKNVSPQKEGRRQLNDVLHIKFSPTGIEQCEGED</sequence>
<dbReference type="EMBL" id="OZ020102">
    <property type="protein sequence ID" value="CAK9276440.1"/>
    <property type="molecule type" value="Genomic_DNA"/>
</dbReference>
<name>A0ABP0XBG0_9BRYO</name>
<protein>
    <submittedName>
        <fullName evidence="1">Uncharacterized protein</fullName>
    </submittedName>
</protein>
<accession>A0ABP0XBG0</accession>
<reference evidence="1" key="1">
    <citation type="submission" date="2024-02" db="EMBL/GenBank/DDBJ databases">
        <authorList>
            <consortium name="ELIXIR-Norway"/>
            <consortium name="Elixir Norway"/>
        </authorList>
    </citation>
    <scope>NUCLEOTIDE SEQUENCE</scope>
</reference>
<organism evidence="1 2">
    <name type="scientific">Sphagnum jensenii</name>
    <dbReference type="NCBI Taxonomy" id="128206"/>
    <lineage>
        <taxon>Eukaryota</taxon>
        <taxon>Viridiplantae</taxon>
        <taxon>Streptophyta</taxon>
        <taxon>Embryophyta</taxon>
        <taxon>Bryophyta</taxon>
        <taxon>Sphagnophytina</taxon>
        <taxon>Sphagnopsida</taxon>
        <taxon>Sphagnales</taxon>
        <taxon>Sphagnaceae</taxon>
        <taxon>Sphagnum</taxon>
    </lineage>
</organism>
<evidence type="ECO:0000313" key="2">
    <source>
        <dbReference type="Proteomes" id="UP001497444"/>
    </source>
</evidence>
<keyword evidence="2" id="KW-1185">Reference proteome</keyword>
<proteinExistence type="predicted"/>